<gene>
    <name evidence="2" type="ORF">AVEN_173753_1</name>
</gene>
<evidence type="ECO:0000256" key="1">
    <source>
        <dbReference type="SAM" id="MobiDB-lite"/>
    </source>
</evidence>
<evidence type="ECO:0000313" key="2">
    <source>
        <dbReference type="EMBL" id="GBN63015.1"/>
    </source>
</evidence>
<dbReference type="Proteomes" id="UP000499080">
    <property type="component" value="Unassembled WGS sequence"/>
</dbReference>
<dbReference type="AlphaFoldDB" id="A0A4Y2QIA8"/>
<feature type="region of interest" description="Disordered" evidence="1">
    <location>
        <begin position="18"/>
        <end position="38"/>
    </location>
</feature>
<accession>A0A4Y2QIA8</accession>
<feature type="compositionally biased region" description="Basic and acidic residues" evidence="1">
    <location>
        <begin position="29"/>
        <end position="38"/>
    </location>
</feature>
<name>A0A4Y2QIA8_ARAVE</name>
<protein>
    <submittedName>
        <fullName evidence="2">Uncharacterized protein</fullName>
    </submittedName>
</protein>
<keyword evidence="3" id="KW-1185">Reference proteome</keyword>
<dbReference type="EMBL" id="BGPR01013958">
    <property type="protein sequence ID" value="GBN63015.1"/>
    <property type="molecule type" value="Genomic_DNA"/>
</dbReference>
<sequence>MEQFLEFFETPARSVRGPVCPQNTQKDPNPSREHCESGFEKNNADTLSIVAEVELPFSNLNFSFYYAGSLYTRQSHSIVFRFHGSLALQRQPFLSHCPVSDALVPLSLHALFRPRTHRPQLVSHQLKHCHFLNTPVLVIHSYLC</sequence>
<proteinExistence type="predicted"/>
<organism evidence="2 3">
    <name type="scientific">Araneus ventricosus</name>
    <name type="common">Orbweaver spider</name>
    <name type="synonym">Epeira ventricosa</name>
    <dbReference type="NCBI Taxonomy" id="182803"/>
    <lineage>
        <taxon>Eukaryota</taxon>
        <taxon>Metazoa</taxon>
        <taxon>Ecdysozoa</taxon>
        <taxon>Arthropoda</taxon>
        <taxon>Chelicerata</taxon>
        <taxon>Arachnida</taxon>
        <taxon>Araneae</taxon>
        <taxon>Araneomorphae</taxon>
        <taxon>Entelegynae</taxon>
        <taxon>Araneoidea</taxon>
        <taxon>Araneidae</taxon>
        <taxon>Araneus</taxon>
    </lineage>
</organism>
<evidence type="ECO:0000313" key="3">
    <source>
        <dbReference type="Proteomes" id="UP000499080"/>
    </source>
</evidence>
<comment type="caution">
    <text evidence="2">The sequence shown here is derived from an EMBL/GenBank/DDBJ whole genome shotgun (WGS) entry which is preliminary data.</text>
</comment>
<reference evidence="2 3" key="1">
    <citation type="journal article" date="2019" name="Sci. Rep.">
        <title>Orb-weaving spider Araneus ventricosus genome elucidates the spidroin gene catalogue.</title>
        <authorList>
            <person name="Kono N."/>
            <person name="Nakamura H."/>
            <person name="Ohtoshi R."/>
            <person name="Moran D.A.P."/>
            <person name="Shinohara A."/>
            <person name="Yoshida Y."/>
            <person name="Fujiwara M."/>
            <person name="Mori M."/>
            <person name="Tomita M."/>
            <person name="Arakawa K."/>
        </authorList>
    </citation>
    <scope>NUCLEOTIDE SEQUENCE [LARGE SCALE GENOMIC DNA]</scope>
</reference>